<organism evidence="1 2">
    <name type="scientific">Portunus trituberculatus</name>
    <name type="common">Swimming crab</name>
    <name type="synonym">Neptunus trituberculatus</name>
    <dbReference type="NCBI Taxonomy" id="210409"/>
    <lineage>
        <taxon>Eukaryota</taxon>
        <taxon>Metazoa</taxon>
        <taxon>Ecdysozoa</taxon>
        <taxon>Arthropoda</taxon>
        <taxon>Crustacea</taxon>
        <taxon>Multicrustacea</taxon>
        <taxon>Malacostraca</taxon>
        <taxon>Eumalacostraca</taxon>
        <taxon>Eucarida</taxon>
        <taxon>Decapoda</taxon>
        <taxon>Pleocyemata</taxon>
        <taxon>Brachyura</taxon>
        <taxon>Eubrachyura</taxon>
        <taxon>Portunoidea</taxon>
        <taxon>Portunidae</taxon>
        <taxon>Portuninae</taxon>
        <taxon>Portunus</taxon>
    </lineage>
</organism>
<protein>
    <submittedName>
        <fullName evidence="1">Uncharacterized protein</fullName>
    </submittedName>
</protein>
<dbReference type="AlphaFoldDB" id="A0A5B7HER4"/>
<reference evidence="1 2" key="1">
    <citation type="submission" date="2019-05" db="EMBL/GenBank/DDBJ databases">
        <title>Another draft genome of Portunus trituberculatus and its Hox gene families provides insights of decapod evolution.</title>
        <authorList>
            <person name="Jeong J.-H."/>
            <person name="Song I."/>
            <person name="Kim S."/>
            <person name="Choi T."/>
            <person name="Kim D."/>
            <person name="Ryu S."/>
            <person name="Kim W."/>
        </authorList>
    </citation>
    <scope>NUCLEOTIDE SEQUENCE [LARGE SCALE GENOMIC DNA]</scope>
    <source>
        <tissue evidence="1">Muscle</tissue>
    </source>
</reference>
<name>A0A5B7HER4_PORTR</name>
<dbReference type="EMBL" id="VSRR010031798">
    <property type="protein sequence ID" value="MPC70830.1"/>
    <property type="molecule type" value="Genomic_DNA"/>
</dbReference>
<evidence type="ECO:0000313" key="2">
    <source>
        <dbReference type="Proteomes" id="UP000324222"/>
    </source>
</evidence>
<evidence type="ECO:0000313" key="1">
    <source>
        <dbReference type="EMBL" id="MPC70830.1"/>
    </source>
</evidence>
<sequence length="113" mass="12298">MASSSLLYPKVRARTGLALRQLVASSHKASTPYYNTSGLPGCLALGALRLWAKLRLLISPSSVCRVCCSSRITTPLFFISIYRVRSVILNLGYGEASIRSAPQSFTVKEESCL</sequence>
<proteinExistence type="predicted"/>
<dbReference type="Proteomes" id="UP000324222">
    <property type="component" value="Unassembled WGS sequence"/>
</dbReference>
<keyword evidence="2" id="KW-1185">Reference proteome</keyword>
<comment type="caution">
    <text evidence="1">The sequence shown here is derived from an EMBL/GenBank/DDBJ whole genome shotgun (WGS) entry which is preliminary data.</text>
</comment>
<gene>
    <name evidence="1" type="ORF">E2C01_065091</name>
</gene>
<accession>A0A5B7HER4</accession>